<dbReference type="RefSeq" id="WP_170010934.1">
    <property type="nucleotide sequence ID" value="NZ_JABCRE010000002.1"/>
</dbReference>
<dbReference type="Gene3D" id="3.30.70.120">
    <property type="match status" value="1"/>
</dbReference>
<name>A0A848QPI2_9SPHN</name>
<keyword evidence="3" id="KW-1185">Reference proteome</keyword>
<gene>
    <name evidence="2" type="ORF">HKD42_05185</name>
</gene>
<accession>A0A848QPI2</accession>
<dbReference type="InterPro" id="IPR015867">
    <property type="entry name" value="N-reg_PII/ATP_PRibTrfase_C"/>
</dbReference>
<dbReference type="AlphaFoldDB" id="A0A848QPI2"/>
<evidence type="ECO:0000256" key="1">
    <source>
        <dbReference type="ARBA" id="ARBA00015681"/>
    </source>
</evidence>
<dbReference type="GO" id="GO:0006808">
    <property type="term" value="P:regulation of nitrogen utilization"/>
    <property type="evidence" value="ECO:0007669"/>
    <property type="project" value="InterPro"/>
</dbReference>
<dbReference type="Pfam" id="PF00543">
    <property type="entry name" value="P-II"/>
    <property type="match status" value="1"/>
</dbReference>
<dbReference type="SUPFAM" id="SSF54913">
    <property type="entry name" value="GlnB-like"/>
    <property type="match status" value="1"/>
</dbReference>
<protein>
    <recommendedName>
        <fullName evidence="1">Nitrogen regulatory protein P-II</fullName>
    </recommendedName>
</protein>
<dbReference type="GO" id="GO:0030234">
    <property type="term" value="F:enzyme regulator activity"/>
    <property type="evidence" value="ECO:0007669"/>
    <property type="project" value="InterPro"/>
</dbReference>
<dbReference type="Proteomes" id="UP000561181">
    <property type="component" value="Unassembled WGS sequence"/>
</dbReference>
<sequence>MIETVVRKRIEILADTPLAKRVTRAIDKVEISGWTILPVQSGSGRDGPWRDERVTGSDKSLILTIASEEKASLLSEELVPILSSHGLLLTMWDVEVVRGERF</sequence>
<evidence type="ECO:0000313" key="3">
    <source>
        <dbReference type="Proteomes" id="UP000561181"/>
    </source>
</evidence>
<dbReference type="InterPro" id="IPR002187">
    <property type="entry name" value="N-reg_PII"/>
</dbReference>
<comment type="caution">
    <text evidence="2">The sequence shown here is derived from an EMBL/GenBank/DDBJ whole genome shotgun (WGS) entry which is preliminary data.</text>
</comment>
<evidence type="ECO:0000313" key="2">
    <source>
        <dbReference type="EMBL" id="NMW31446.1"/>
    </source>
</evidence>
<dbReference type="EMBL" id="JABCRE010000002">
    <property type="protein sequence ID" value="NMW31446.1"/>
    <property type="molecule type" value="Genomic_DNA"/>
</dbReference>
<organism evidence="2 3">
    <name type="scientific">Pontixanthobacter rizhaonensis</name>
    <dbReference type="NCBI Taxonomy" id="2730337"/>
    <lineage>
        <taxon>Bacteria</taxon>
        <taxon>Pseudomonadati</taxon>
        <taxon>Pseudomonadota</taxon>
        <taxon>Alphaproteobacteria</taxon>
        <taxon>Sphingomonadales</taxon>
        <taxon>Erythrobacteraceae</taxon>
        <taxon>Pontixanthobacter</taxon>
    </lineage>
</organism>
<dbReference type="InterPro" id="IPR011322">
    <property type="entry name" value="N-reg_PII-like_a/b"/>
</dbReference>
<proteinExistence type="predicted"/>
<reference evidence="2 3" key="1">
    <citation type="submission" date="2020-04" db="EMBL/GenBank/DDBJ databases">
        <authorList>
            <person name="Liu A."/>
        </authorList>
    </citation>
    <scope>NUCLEOTIDE SEQUENCE [LARGE SCALE GENOMIC DNA]</scope>
    <source>
        <strain evidence="2 3">RZ02</strain>
    </source>
</reference>